<gene>
    <name evidence="2" type="ORF">UFOVP221_65</name>
</gene>
<dbReference type="EMBL" id="LR798267">
    <property type="protein sequence ID" value="CAB5219388.1"/>
    <property type="molecule type" value="Genomic_DNA"/>
</dbReference>
<sequence>MGASNFDFSNGAMHGRMGQSGDQGTGFESNSTKFAGVGGTTEKFGESGGDQPVTANEDRFAGNSGKPLASNGTY</sequence>
<evidence type="ECO:0000313" key="2">
    <source>
        <dbReference type="EMBL" id="CAB5219388.1"/>
    </source>
</evidence>
<accession>A0A6J7WRD1</accession>
<proteinExistence type="predicted"/>
<organism evidence="2">
    <name type="scientific">uncultured Caudovirales phage</name>
    <dbReference type="NCBI Taxonomy" id="2100421"/>
    <lineage>
        <taxon>Viruses</taxon>
        <taxon>Duplodnaviria</taxon>
        <taxon>Heunggongvirae</taxon>
        <taxon>Uroviricota</taxon>
        <taxon>Caudoviricetes</taxon>
        <taxon>Peduoviridae</taxon>
        <taxon>Maltschvirus</taxon>
        <taxon>Maltschvirus maltsch</taxon>
    </lineage>
</organism>
<feature type="compositionally biased region" description="Polar residues" evidence="1">
    <location>
        <begin position="20"/>
        <end position="33"/>
    </location>
</feature>
<protein>
    <submittedName>
        <fullName evidence="2">Uncharacterized protein</fullName>
    </submittedName>
</protein>
<reference evidence="2" key="1">
    <citation type="submission" date="2020-05" db="EMBL/GenBank/DDBJ databases">
        <authorList>
            <person name="Chiriac C."/>
            <person name="Salcher M."/>
            <person name="Ghai R."/>
            <person name="Kavagutti S V."/>
        </authorList>
    </citation>
    <scope>NUCLEOTIDE SEQUENCE</scope>
</reference>
<evidence type="ECO:0000256" key="1">
    <source>
        <dbReference type="SAM" id="MobiDB-lite"/>
    </source>
</evidence>
<feature type="region of interest" description="Disordered" evidence="1">
    <location>
        <begin position="1"/>
        <end position="74"/>
    </location>
</feature>
<name>A0A6J7WRD1_9CAUD</name>